<dbReference type="InterPro" id="IPR036390">
    <property type="entry name" value="WH_DNA-bd_sf"/>
</dbReference>
<feature type="compositionally biased region" description="Low complexity" evidence="11">
    <location>
        <begin position="402"/>
        <end position="416"/>
    </location>
</feature>
<evidence type="ECO:0000256" key="6">
    <source>
        <dbReference type="ARBA" id="ARBA00023015"/>
    </source>
</evidence>
<keyword evidence="5" id="KW-0862">Zinc</keyword>
<dbReference type="AlphaFoldDB" id="A0A7J7F3P0"/>
<comment type="subcellular location">
    <subcellularLocation>
        <location evidence="1 10">Nucleus</location>
    </subcellularLocation>
</comment>
<feature type="compositionally biased region" description="Polar residues" evidence="11">
    <location>
        <begin position="388"/>
        <end position="401"/>
    </location>
</feature>
<dbReference type="InterPro" id="IPR030456">
    <property type="entry name" value="TF_fork_head_CS_2"/>
</dbReference>
<dbReference type="PROSITE" id="PS00658">
    <property type="entry name" value="FORK_HEAD_2"/>
    <property type="match status" value="1"/>
</dbReference>
<dbReference type="GO" id="GO:0005634">
    <property type="term" value="C:nucleus"/>
    <property type="evidence" value="ECO:0007669"/>
    <property type="project" value="UniProtKB-SubCell"/>
</dbReference>
<evidence type="ECO:0000256" key="3">
    <source>
        <dbReference type="ARBA" id="ARBA00022723"/>
    </source>
</evidence>
<feature type="domain" description="Fork-head" evidence="12">
    <location>
        <begin position="462"/>
        <end position="570"/>
    </location>
</feature>
<feature type="region of interest" description="Disordered" evidence="11">
    <location>
        <begin position="1"/>
        <end position="41"/>
    </location>
</feature>
<dbReference type="EMBL" id="JACDTQ010001388">
    <property type="protein sequence ID" value="KAF5922672.1"/>
    <property type="molecule type" value="Genomic_DNA"/>
</dbReference>
<comment type="caution">
    <text evidence="13">The sequence shown here is derived from an EMBL/GenBank/DDBJ whole genome shotgun (WGS) entry which is preliminary data.</text>
</comment>
<dbReference type="PANTHER" id="PTHR45796">
    <property type="entry name" value="FORKHEAD BOX P, ISOFORM C"/>
    <property type="match status" value="1"/>
</dbReference>
<evidence type="ECO:0000259" key="12">
    <source>
        <dbReference type="PROSITE" id="PS50039"/>
    </source>
</evidence>
<keyword evidence="4" id="KW-0863">Zinc-finger</keyword>
<dbReference type="PRINTS" id="PR00053">
    <property type="entry name" value="FORKHEAD"/>
</dbReference>
<feature type="region of interest" description="Disordered" evidence="11">
    <location>
        <begin position="388"/>
        <end position="420"/>
    </location>
</feature>
<accession>A0A7J7F3P0</accession>
<feature type="region of interest" description="Disordered" evidence="11">
    <location>
        <begin position="268"/>
        <end position="296"/>
    </location>
</feature>
<keyword evidence="6" id="KW-0805">Transcription regulation</keyword>
<evidence type="ECO:0000313" key="14">
    <source>
        <dbReference type="Proteomes" id="UP000551758"/>
    </source>
</evidence>
<name>A0A7J7F3P0_DICBM</name>
<dbReference type="Pfam" id="PF00250">
    <property type="entry name" value="Forkhead"/>
    <property type="match status" value="1"/>
</dbReference>
<sequence length="712" mass="79475">MMQESGTETKSNGSAIQNGSSGGNHLLECGSLREGRSNGEAAAGDVGAADLAHVQQQQALQVARQLLLQQQQQQQVSGLKSPKRNDKQPALQVPVSVAMMTPQVITPQQMQQILQQQVLSPQQLQVLLQQQQALMLQQQQLQEFYKKQQEQLQLQLLQQQHAGKQPKEQQQVATQQLAFQQQLLQMQQLQQQHLLSLQRQGLLTIQPGQPALPLQPLAQGMIPTELQQLWKEVTSAHTAEETTGNNHSSLDLTTTCVSSSAPSKTSLIMNPHASTNGQLSVHTPKRESLSHEEHSHSHPLYGHGVCKWPGCEAVCEDFQSFLKHLNSEHALDDRSTAQCRVQMQVVQQLELQLAKDKERLQAMMTHLHVKSTEPKAAPQPLNLVSSVTLSKSASEASPQSLPHTPTTPTAPITPVTQGPSVITTTSMHTVGPIRRRYSDKYNVPISSDIAQNQEFYKNAEVRPPFTYASLIRQAILESPEKQLTLNEIYNWFTRMFAYFRRNAATWKNAVRHNLSLHKCFVRVENVKGAGAIRTNLSLHKCFIRVEDEFGSFWTVDDEEFKRGRHIQRGRPRKYCPDENFDELVTHNPSLIKNMQSSHAYCTPLNAALQASMAENSIPLYTTASMGNPTLGNLASAIREELNGAMEHTNSNESDSSPGRSPMQAVHPVHVKEEPLDPEEAEGPLSLVTTANHSPDFDHDRDYEDEPVNEDME</sequence>
<dbReference type="Gene3D" id="1.20.5.340">
    <property type="match status" value="1"/>
</dbReference>
<keyword evidence="9 10" id="KW-0539">Nucleus</keyword>
<dbReference type="InterPro" id="IPR050998">
    <property type="entry name" value="FOXP"/>
</dbReference>
<keyword evidence="14" id="KW-1185">Reference proteome</keyword>
<gene>
    <name evidence="13" type="ORF">HPG69_008046</name>
</gene>
<dbReference type="GO" id="GO:0008270">
    <property type="term" value="F:zinc ion binding"/>
    <property type="evidence" value="ECO:0007669"/>
    <property type="project" value="UniProtKB-KW"/>
</dbReference>
<feature type="compositionally biased region" description="Acidic residues" evidence="11">
    <location>
        <begin position="702"/>
        <end position="712"/>
    </location>
</feature>
<dbReference type="GO" id="GO:0000978">
    <property type="term" value="F:RNA polymerase II cis-regulatory region sequence-specific DNA binding"/>
    <property type="evidence" value="ECO:0007669"/>
    <property type="project" value="TreeGrafter"/>
</dbReference>
<evidence type="ECO:0000256" key="10">
    <source>
        <dbReference type="PROSITE-ProRule" id="PRU00089"/>
    </source>
</evidence>
<evidence type="ECO:0000256" key="5">
    <source>
        <dbReference type="ARBA" id="ARBA00022833"/>
    </source>
</evidence>
<evidence type="ECO:0000256" key="4">
    <source>
        <dbReference type="ARBA" id="ARBA00022771"/>
    </source>
</evidence>
<dbReference type="FunFam" id="1.20.5.340:FF:000005">
    <property type="entry name" value="Forkhead box P1, isoform CRA_f"/>
    <property type="match status" value="1"/>
</dbReference>
<dbReference type="Pfam" id="PF16159">
    <property type="entry name" value="FOXP-CC"/>
    <property type="match status" value="1"/>
</dbReference>
<dbReference type="GO" id="GO:0001227">
    <property type="term" value="F:DNA-binding transcription repressor activity, RNA polymerase II-specific"/>
    <property type="evidence" value="ECO:0007669"/>
    <property type="project" value="TreeGrafter"/>
</dbReference>
<dbReference type="PANTHER" id="PTHR45796:SF3">
    <property type="entry name" value="FORKHEAD BOX PROTEIN P1"/>
    <property type="match status" value="1"/>
</dbReference>
<dbReference type="Proteomes" id="UP000551758">
    <property type="component" value="Unassembled WGS sequence"/>
</dbReference>
<feature type="compositionally biased region" description="Basic and acidic residues" evidence="11">
    <location>
        <begin position="284"/>
        <end position="296"/>
    </location>
</feature>
<feature type="DNA-binding region" description="Fork-head" evidence="10">
    <location>
        <begin position="462"/>
        <end position="570"/>
    </location>
</feature>
<feature type="compositionally biased region" description="Polar residues" evidence="11">
    <location>
        <begin position="268"/>
        <end position="281"/>
    </location>
</feature>
<evidence type="ECO:0000256" key="9">
    <source>
        <dbReference type="ARBA" id="ARBA00023242"/>
    </source>
</evidence>
<evidence type="ECO:0000256" key="11">
    <source>
        <dbReference type="SAM" id="MobiDB-lite"/>
    </source>
</evidence>
<evidence type="ECO:0000256" key="1">
    <source>
        <dbReference type="ARBA" id="ARBA00004123"/>
    </source>
</evidence>
<dbReference type="InterPro" id="IPR036388">
    <property type="entry name" value="WH-like_DNA-bd_sf"/>
</dbReference>
<dbReference type="InterPro" id="IPR032354">
    <property type="entry name" value="FOXP-CC"/>
</dbReference>
<evidence type="ECO:0000256" key="7">
    <source>
        <dbReference type="ARBA" id="ARBA00023125"/>
    </source>
</evidence>
<feature type="compositionally biased region" description="Polar residues" evidence="11">
    <location>
        <begin position="647"/>
        <end position="658"/>
    </location>
</feature>
<dbReference type="FunFam" id="1.10.10.10:FF:000010">
    <property type="entry name" value="Forkhead box P2 isoform B"/>
    <property type="match status" value="1"/>
</dbReference>
<reference evidence="13 14" key="1">
    <citation type="journal article" date="2020" name="Mol. Biol. Evol.">
        <title>Interspecific Gene Flow and the Evolution of Specialization in Black and White Rhinoceros.</title>
        <authorList>
            <person name="Moodley Y."/>
            <person name="Westbury M.V."/>
            <person name="Russo I.M."/>
            <person name="Gopalakrishnan S."/>
            <person name="Rakotoarivelo A."/>
            <person name="Olsen R.A."/>
            <person name="Prost S."/>
            <person name="Tunstall T."/>
            <person name="Ryder O.A."/>
            <person name="Dalen L."/>
            <person name="Bruford M.W."/>
        </authorList>
    </citation>
    <scope>NUCLEOTIDE SEQUENCE [LARGE SCALE GENOMIC DNA]</scope>
    <source>
        <strain evidence="13">SBR-YM</strain>
        <tissue evidence="13">Skin</tissue>
    </source>
</reference>
<keyword evidence="3" id="KW-0479">Metal-binding</keyword>
<evidence type="ECO:0000256" key="2">
    <source>
        <dbReference type="ARBA" id="ARBA00022491"/>
    </source>
</evidence>
<keyword evidence="7 10" id="KW-0238">DNA-binding</keyword>
<dbReference type="PROSITE" id="PS50039">
    <property type="entry name" value="FORK_HEAD_3"/>
    <property type="match status" value="1"/>
</dbReference>
<dbReference type="SUPFAM" id="SSF46785">
    <property type="entry name" value="Winged helix' DNA-binding domain"/>
    <property type="match status" value="2"/>
</dbReference>
<keyword evidence="8" id="KW-0804">Transcription</keyword>
<proteinExistence type="predicted"/>
<dbReference type="SMART" id="SM00339">
    <property type="entry name" value="FH"/>
    <property type="match status" value="1"/>
</dbReference>
<evidence type="ECO:0000256" key="8">
    <source>
        <dbReference type="ARBA" id="ARBA00023163"/>
    </source>
</evidence>
<dbReference type="Gene3D" id="1.10.10.10">
    <property type="entry name" value="Winged helix-like DNA-binding domain superfamily/Winged helix DNA-binding domain"/>
    <property type="match status" value="2"/>
</dbReference>
<dbReference type="InterPro" id="IPR001766">
    <property type="entry name" value="Fork_head_dom"/>
</dbReference>
<feature type="compositionally biased region" description="Polar residues" evidence="11">
    <location>
        <begin position="1"/>
        <end position="19"/>
    </location>
</feature>
<keyword evidence="2" id="KW-0678">Repressor</keyword>
<organism evidence="13 14">
    <name type="scientific">Diceros bicornis minor</name>
    <name type="common">South-central black rhinoceros</name>
    <dbReference type="NCBI Taxonomy" id="77932"/>
    <lineage>
        <taxon>Eukaryota</taxon>
        <taxon>Metazoa</taxon>
        <taxon>Chordata</taxon>
        <taxon>Craniata</taxon>
        <taxon>Vertebrata</taxon>
        <taxon>Euteleostomi</taxon>
        <taxon>Mammalia</taxon>
        <taxon>Eutheria</taxon>
        <taxon>Laurasiatheria</taxon>
        <taxon>Perissodactyla</taxon>
        <taxon>Rhinocerotidae</taxon>
        <taxon>Diceros</taxon>
    </lineage>
</organism>
<protein>
    <recommendedName>
        <fullName evidence="12">Fork-head domain-containing protein</fullName>
    </recommendedName>
</protein>
<evidence type="ECO:0000313" key="13">
    <source>
        <dbReference type="EMBL" id="KAF5922672.1"/>
    </source>
</evidence>
<feature type="region of interest" description="Disordered" evidence="11">
    <location>
        <begin position="646"/>
        <end position="712"/>
    </location>
</feature>